<dbReference type="EMBL" id="JAKGTI010000002">
    <property type="protein sequence ID" value="MCF4098734.1"/>
    <property type="molecule type" value="Genomic_DNA"/>
</dbReference>
<evidence type="ECO:0000313" key="3">
    <source>
        <dbReference type="Proteomes" id="UP001201217"/>
    </source>
</evidence>
<name>A0ABS9E779_9HYPH</name>
<dbReference type="Pfam" id="PF14534">
    <property type="entry name" value="DUF4440"/>
    <property type="match status" value="1"/>
</dbReference>
<accession>A0ABS9E779</accession>
<reference evidence="2 3" key="1">
    <citation type="submission" date="2022-01" db="EMBL/GenBank/DDBJ databases">
        <title>Maritalea mediterranea sp. nov., isolated from marine plastic residues from the Malva-rosa beach (Valencia, Spain).</title>
        <authorList>
            <person name="Vidal-Verdu A."/>
            <person name="Molina-Menor E."/>
            <person name="Pascual J."/>
            <person name="Pereto J."/>
            <person name="Porcar M."/>
        </authorList>
    </citation>
    <scope>NUCLEOTIDE SEQUENCE [LARGE SCALE GENOMIC DNA]</scope>
    <source>
        <strain evidence="2 3">P4.10X</strain>
    </source>
</reference>
<keyword evidence="3" id="KW-1185">Reference proteome</keyword>
<evidence type="ECO:0000259" key="1">
    <source>
        <dbReference type="Pfam" id="PF14534"/>
    </source>
</evidence>
<protein>
    <submittedName>
        <fullName evidence="2">Nuclear transport factor 2 family protein</fullName>
    </submittedName>
</protein>
<dbReference type="Proteomes" id="UP001201217">
    <property type="component" value="Unassembled WGS sequence"/>
</dbReference>
<gene>
    <name evidence="2" type="ORF">L1I42_09580</name>
</gene>
<dbReference type="InterPro" id="IPR032710">
    <property type="entry name" value="NTF2-like_dom_sf"/>
</dbReference>
<sequence length="118" mass="13553">MEAAEELDAADMLWAREQEVLAQRAQAAEVFAADFVSFTPDGRTLTKEQFAAQLRSGSLAADRARLLWREQGQKDSCCLAFRVPEADGRLTTHLSLWRFTDRQWRKQFHIFVEGEDSF</sequence>
<evidence type="ECO:0000313" key="2">
    <source>
        <dbReference type="EMBL" id="MCF4098734.1"/>
    </source>
</evidence>
<dbReference type="SUPFAM" id="SSF54427">
    <property type="entry name" value="NTF2-like"/>
    <property type="match status" value="1"/>
</dbReference>
<feature type="domain" description="DUF4440" evidence="1">
    <location>
        <begin position="24"/>
        <end position="105"/>
    </location>
</feature>
<comment type="caution">
    <text evidence="2">The sequence shown here is derived from an EMBL/GenBank/DDBJ whole genome shotgun (WGS) entry which is preliminary data.</text>
</comment>
<organism evidence="2 3">
    <name type="scientific">Maritalea mediterranea</name>
    <dbReference type="NCBI Taxonomy" id="2909667"/>
    <lineage>
        <taxon>Bacteria</taxon>
        <taxon>Pseudomonadati</taxon>
        <taxon>Pseudomonadota</taxon>
        <taxon>Alphaproteobacteria</taxon>
        <taxon>Hyphomicrobiales</taxon>
        <taxon>Devosiaceae</taxon>
        <taxon>Maritalea</taxon>
    </lineage>
</organism>
<dbReference type="RefSeq" id="WP_236114307.1">
    <property type="nucleotide sequence ID" value="NZ_JAKGTI010000002.1"/>
</dbReference>
<proteinExistence type="predicted"/>
<dbReference type="InterPro" id="IPR027843">
    <property type="entry name" value="DUF4440"/>
</dbReference>